<accession>A0A6I9W762</accession>
<keyword evidence="3" id="KW-1185">Reference proteome</keyword>
<dbReference type="GeneID" id="105426546"/>
<keyword evidence="2" id="KW-0812">Transmembrane</keyword>
<keyword evidence="2" id="KW-1133">Transmembrane helix</keyword>
<dbReference type="KEGG" id="pbar:105426546"/>
<feature type="transmembrane region" description="Helical" evidence="2">
    <location>
        <begin position="119"/>
        <end position="136"/>
    </location>
</feature>
<feature type="transmembrane region" description="Helical" evidence="2">
    <location>
        <begin position="298"/>
        <end position="314"/>
    </location>
</feature>
<feature type="transmembrane region" description="Helical" evidence="2">
    <location>
        <begin position="320"/>
        <end position="341"/>
    </location>
</feature>
<evidence type="ECO:0000313" key="3">
    <source>
        <dbReference type="Proteomes" id="UP000504615"/>
    </source>
</evidence>
<keyword evidence="2" id="KW-0472">Membrane</keyword>
<dbReference type="Proteomes" id="UP000504615">
    <property type="component" value="Unplaced"/>
</dbReference>
<dbReference type="OrthoDB" id="2016540at2759"/>
<protein>
    <submittedName>
        <fullName evidence="4">Vacuole membrane protein 1-like isoform X1</fullName>
    </submittedName>
</protein>
<reference evidence="4" key="1">
    <citation type="submission" date="2025-08" db="UniProtKB">
        <authorList>
            <consortium name="RefSeq"/>
        </authorList>
    </citation>
    <scope>IDENTIFICATION</scope>
</reference>
<name>A0A6I9W762_9HYME</name>
<evidence type="ECO:0000256" key="1">
    <source>
        <dbReference type="SAM" id="MobiDB-lite"/>
    </source>
</evidence>
<gene>
    <name evidence="4" type="primary">LOC105426546</name>
</gene>
<feature type="transmembrane region" description="Helical" evidence="2">
    <location>
        <begin position="409"/>
        <end position="431"/>
    </location>
</feature>
<sequence>MEKINEQSRQCKNFVYTIINIDVDTKIEINHLKNMLGNSTAIQRPKDQASTNGAQRNAGKERSSPAMEYNLNHPHNISNLDADNLKLWRHPITTLHYFFNEVFINVLSLAKETLLYKRTVIAMISIILFFLLSSRISGPQQEMFKLWETKIIWGLYWVGLGVLSSVGLGTGLHTFVLYLGPHIAAVTMAAYECGTLNFPEPPYPDKIICPTKIDPLWTVGILNIMKKVRIEAMLWGAGTALGELPPYFMARAARISGKSNKNDNFDQEDLKELEALEALENGENVSFVMRLKLTMKRFVEKAGFWGILACASIPNPLFDLAGLTCGHYLIPFWTFFGATLIGKAVIKMHIQQLAVIIAFNEELLDKFISLLAVVPFVGTKFQEPLKKYFIAQKQKLHDKSMDGKTTISWLFDSFVILMVLYFLMTLVHALARNHHRRRTKPSID</sequence>
<feature type="transmembrane region" description="Helical" evidence="2">
    <location>
        <begin position="156"/>
        <end position="179"/>
    </location>
</feature>
<organism evidence="3 4">
    <name type="scientific">Pogonomyrmex barbatus</name>
    <name type="common">red harvester ant</name>
    <dbReference type="NCBI Taxonomy" id="144034"/>
    <lineage>
        <taxon>Eukaryota</taxon>
        <taxon>Metazoa</taxon>
        <taxon>Ecdysozoa</taxon>
        <taxon>Arthropoda</taxon>
        <taxon>Hexapoda</taxon>
        <taxon>Insecta</taxon>
        <taxon>Pterygota</taxon>
        <taxon>Neoptera</taxon>
        <taxon>Endopterygota</taxon>
        <taxon>Hymenoptera</taxon>
        <taxon>Apocrita</taxon>
        <taxon>Aculeata</taxon>
        <taxon>Formicoidea</taxon>
        <taxon>Formicidae</taxon>
        <taxon>Myrmicinae</taxon>
        <taxon>Pogonomyrmex</taxon>
    </lineage>
</organism>
<dbReference type="RefSeq" id="XP_011636123.1">
    <property type="nucleotide sequence ID" value="XM_011637821.2"/>
</dbReference>
<dbReference type="AlphaFoldDB" id="A0A6I9W762"/>
<evidence type="ECO:0000313" key="4">
    <source>
        <dbReference type="RefSeq" id="XP_011636123.1"/>
    </source>
</evidence>
<feature type="compositionally biased region" description="Polar residues" evidence="1">
    <location>
        <begin position="40"/>
        <end position="55"/>
    </location>
</feature>
<evidence type="ECO:0000256" key="2">
    <source>
        <dbReference type="SAM" id="Phobius"/>
    </source>
</evidence>
<feature type="region of interest" description="Disordered" evidence="1">
    <location>
        <begin position="40"/>
        <end position="66"/>
    </location>
</feature>
<proteinExistence type="predicted"/>
<feature type="transmembrane region" description="Helical" evidence="2">
    <location>
        <begin position="353"/>
        <end position="377"/>
    </location>
</feature>